<gene>
    <name evidence="1" type="ORF">EHS25_010225</name>
</gene>
<comment type="caution">
    <text evidence="1">The sequence shown here is derived from an EMBL/GenBank/DDBJ whole genome shotgun (WGS) entry which is preliminary data.</text>
</comment>
<organism evidence="1 2">
    <name type="scientific">Saitozyma podzolica</name>
    <dbReference type="NCBI Taxonomy" id="1890683"/>
    <lineage>
        <taxon>Eukaryota</taxon>
        <taxon>Fungi</taxon>
        <taxon>Dikarya</taxon>
        <taxon>Basidiomycota</taxon>
        <taxon>Agaricomycotina</taxon>
        <taxon>Tremellomycetes</taxon>
        <taxon>Tremellales</taxon>
        <taxon>Trimorphomycetaceae</taxon>
        <taxon>Saitozyma</taxon>
    </lineage>
</organism>
<evidence type="ECO:0000313" key="1">
    <source>
        <dbReference type="EMBL" id="RSH91049.1"/>
    </source>
</evidence>
<reference evidence="1 2" key="1">
    <citation type="submission" date="2018-11" db="EMBL/GenBank/DDBJ databases">
        <title>Genome sequence of Saitozyma podzolica DSM 27192.</title>
        <authorList>
            <person name="Aliyu H."/>
            <person name="Gorte O."/>
            <person name="Ochsenreither K."/>
        </authorList>
    </citation>
    <scope>NUCLEOTIDE SEQUENCE [LARGE SCALE GENOMIC DNA]</scope>
    <source>
        <strain evidence="1 2">DSM 27192</strain>
    </source>
</reference>
<dbReference type="EMBL" id="RSCD01000009">
    <property type="protein sequence ID" value="RSH91049.1"/>
    <property type="molecule type" value="Genomic_DNA"/>
</dbReference>
<dbReference type="AlphaFoldDB" id="A0A427YIZ8"/>
<dbReference type="Proteomes" id="UP000279259">
    <property type="component" value="Unassembled WGS sequence"/>
</dbReference>
<keyword evidence="2" id="KW-1185">Reference proteome</keyword>
<sequence>MSVGTPIDNPRSPDHPATGSPVIDTVWGIWNANISAVLRSRKNPLEISDRIKMQLYRYSRLLNLEVGKPLSNHQLSSRLPATSTALLQVLKFAVVSLCFHYHGFGLEEVLKRLDQRQMETKSMIPHDDKGLGGNCHRDTARLLLLSIAQAVECNAEGDRYFRQERYHEALQHYLSATIKLMPWDTSVLSLGLSNSSGFFDAEFAIMSNIFRAGTRVMEQVPYAGPHWAAIEAGFLKDMLSAAIEYQSLSPAYSPGASKEYDNVLRTAKPGPLAGRIGSVIIARSRAPVSRGTLFFSPVPKGHNSILYQVRTPEEIREMEELGQLSADMLPGMVPLGTLLGWIRFLGEGGVRGEAAAEQKVVETR</sequence>
<protein>
    <submittedName>
        <fullName evidence="1">Uncharacterized protein</fullName>
    </submittedName>
</protein>
<name>A0A427YIZ8_9TREE</name>
<evidence type="ECO:0000313" key="2">
    <source>
        <dbReference type="Proteomes" id="UP000279259"/>
    </source>
</evidence>
<accession>A0A427YIZ8</accession>
<proteinExistence type="predicted"/>